<sequence length="108" mass="11811">MTSSILPTCSHSTSLKISSRTEQCLDGAFPSVHPKLLINFQGKSPAVSCTDDSQCGEREKCVGEEGEKTCRCADGLGGENCDKQVWCEDTGKFKNCKDEYGKCEYSKE</sequence>
<dbReference type="PROSITE" id="PS50026">
    <property type="entry name" value="EGF_3"/>
    <property type="match status" value="1"/>
</dbReference>
<organism evidence="4 5">
    <name type="scientific">Araneus ventricosus</name>
    <name type="common">Orbweaver spider</name>
    <name type="synonym">Epeira ventricosa</name>
    <dbReference type="NCBI Taxonomy" id="182803"/>
    <lineage>
        <taxon>Eukaryota</taxon>
        <taxon>Metazoa</taxon>
        <taxon>Ecdysozoa</taxon>
        <taxon>Arthropoda</taxon>
        <taxon>Chelicerata</taxon>
        <taxon>Arachnida</taxon>
        <taxon>Araneae</taxon>
        <taxon>Araneomorphae</taxon>
        <taxon>Entelegynae</taxon>
        <taxon>Araneoidea</taxon>
        <taxon>Araneidae</taxon>
        <taxon>Araneus</taxon>
    </lineage>
</organism>
<feature type="domain" description="EGF-like" evidence="2">
    <location>
        <begin position="45"/>
        <end position="82"/>
    </location>
</feature>
<gene>
    <name evidence="4" type="ORF">AVEN_27049_1</name>
    <name evidence="3" type="ORF">AVEN_5724_1</name>
</gene>
<feature type="non-terminal residue" evidence="4">
    <location>
        <position position="108"/>
    </location>
</feature>
<keyword evidence="1" id="KW-0245">EGF-like domain</keyword>
<comment type="caution">
    <text evidence="4">The sequence shown here is derived from an EMBL/GenBank/DDBJ whole genome shotgun (WGS) entry which is preliminary data.</text>
</comment>
<accession>A0A4Y1ZNQ5</accession>
<keyword evidence="1" id="KW-1015">Disulfide bond</keyword>
<dbReference type="Proteomes" id="UP000499080">
    <property type="component" value="Unassembled WGS sequence"/>
</dbReference>
<keyword evidence="5" id="KW-1185">Reference proteome</keyword>
<feature type="disulfide bond" evidence="1">
    <location>
        <begin position="72"/>
        <end position="81"/>
    </location>
</feature>
<protein>
    <recommendedName>
        <fullName evidence="2">EGF-like domain-containing protein</fullName>
    </recommendedName>
</protein>
<evidence type="ECO:0000259" key="2">
    <source>
        <dbReference type="PROSITE" id="PS50026"/>
    </source>
</evidence>
<evidence type="ECO:0000313" key="5">
    <source>
        <dbReference type="Proteomes" id="UP000499080"/>
    </source>
</evidence>
<evidence type="ECO:0000313" key="3">
    <source>
        <dbReference type="EMBL" id="GBL59468.1"/>
    </source>
</evidence>
<evidence type="ECO:0000313" key="4">
    <source>
        <dbReference type="EMBL" id="GBL59498.1"/>
    </source>
</evidence>
<dbReference type="EMBL" id="BGPR01151486">
    <property type="protein sequence ID" value="GBL59498.1"/>
    <property type="molecule type" value="Genomic_DNA"/>
</dbReference>
<evidence type="ECO:0000256" key="1">
    <source>
        <dbReference type="PROSITE-ProRule" id="PRU00076"/>
    </source>
</evidence>
<proteinExistence type="predicted"/>
<name>A0A4Y1ZNQ5_ARAVE</name>
<dbReference type="AlphaFoldDB" id="A0A4Y1ZNQ5"/>
<dbReference type="PROSITE" id="PS00022">
    <property type="entry name" value="EGF_1"/>
    <property type="match status" value="1"/>
</dbReference>
<reference evidence="4 5" key="1">
    <citation type="journal article" date="2019" name="Sci. Rep.">
        <title>Orb-weaving spider Araneus ventricosus genome elucidates the spidroin gene catalogue.</title>
        <authorList>
            <person name="Kono N."/>
            <person name="Nakamura H."/>
            <person name="Ohtoshi R."/>
            <person name="Moran D.A.P."/>
            <person name="Shinohara A."/>
            <person name="Yoshida Y."/>
            <person name="Fujiwara M."/>
            <person name="Mori M."/>
            <person name="Tomita M."/>
            <person name="Arakawa K."/>
        </authorList>
    </citation>
    <scope>NUCLEOTIDE SEQUENCE [LARGE SCALE GENOMIC DNA]</scope>
</reference>
<dbReference type="EMBL" id="BGPR01151480">
    <property type="protein sequence ID" value="GBL59468.1"/>
    <property type="molecule type" value="Genomic_DNA"/>
</dbReference>
<dbReference type="InterPro" id="IPR000742">
    <property type="entry name" value="EGF"/>
</dbReference>
<comment type="caution">
    <text evidence="1">Lacks conserved residue(s) required for the propagation of feature annotation.</text>
</comment>